<name>A0A814RK63_9BILA</name>
<dbReference type="PANTHER" id="PTHR10742">
    <property type="entry name" value="FLAVIN MONOAMINE OXIDASE"/>
    <property type="match status" value="1"/>
</dbReference>
<dbReference type="EMBL" id="CAJOBC010006435">
    <property type="protein sequence ID" value="CAF3898955.1"/>
    <property type="molecule type" value="Genomic_DNA"/>
</dbReference>
<dbReference type="InterPro" id="IPR050281">
    <property type="entry name" value="Flavin_monoamine_oxidase"/>
</dbReference>
<keyword evidence="5" id="KW-1185">Reference proteome</keyword>
<dbReference type="GO" id="GO:0009063">
    <property type="term" value="P:amino acid catabolic process"/>
    <property type="evidence" value="ECO:0007669"/>
    <property type="project" value="TreeGrafter"/>
</dbReference>
<proteinExistence type="predicted"/>
<feature type="signal peptide" evidence="1">
    <location>
        <begin position="1"/>
        <end position="15"/>
    </location>
</feature>
<dbReference type="Pfam" id="PF01593">
    <property type="entry name" value="Amino_oxidase"/>
    <property type="match status" value="1"/>
</dbReference>
<keyword evidence="1" id="KW-0732">Signal</keyword>
<feature type="chain" id="PRO_5035602551" description="Amine oxidase domain-containing protein" evidence="1">
    <location>
        <begin position="16"/>
        <end position="469"/>
    </location>
</feature>
<dbReference type="Gene3D" id="3.50.50.60">
    <property type="entry name" value="FAD/NAD(P)-binding domain"/>
    <property type="match status" value="1"/>
</dbReference>
<evidence type="ECO:0000256" key="1">
    <source>
        <dbReference type="SAM" id="SignalP"/>
    </source>
</evidence>
<dbReference type="Gene3D" id="3.90.660.10">
    <property type="match status" value="1"/>
</dbReference>
<organism evidence="3 5">
    <name type="scientific">Didymodactylos carnosus</name>
    <dbReference type="NCBI Taxonomy" id="1234261"/>
    <lineage>
        <taxon>Eukaryota</taxon>
        <taxon>Metazoa</taxon>
        <taxon>Spiralia</taxon>
        <taxon>Gnathifera</taxon>
        <taxon>Rotifera</taxon>
        <taxon>Eurotatoria</taxon>
        <taxon>Bdelloidea</taxon>
        <taxon>Philodinida</taxon>
        <taxon>Philodinidae</taxon>
        <taxon>Didymodactylos</taxon>
    </lineage>
</organism>
<evidence type="ECO:0000313" key="5">
    <source>
        <dbReference type="Proteomes" id="UP000663829"/>
    </source>
</evidence>
<reference evidence="3" key="1">
    <citation type="submission" date="2021-02" db="EMBL/GenBank/DDBJ databases">
        <authorList>
            <person name="Nowell W R."/>
        </authorList>
    </citation>
    <scope>NUCLEOTIDE SEQUENCE</scope>
</reference>
<dbReference type="SUPFAM" id="SSF54373">
    <property type="entry name" value="FAD-linked reductases, C-terminal domain"/>
    <property type="match status" value="1"/>
</dbReference>
<dbReference type="GO" id="GO:0001716">
    <property type="term" value="F:L-amino-acid oxidase activity"/>
    <property type="evidence" value="ECO:0007669"/>
    <property type="project" value="TreeGrafter"/>
</dbReference>
<dbReference type="Proteomes" id="UP000681722">
    <property type="component" value="Unassembled WGS sequence"/>
</dbReference>
<feature type="domain" description="Amine oxidase" evidence="2">
    <location>
        <begin position="15"/>
        <end position="457"/>
    </location>
</feature>
<dbReference type="InterPro" id="IPR002937">
    <property type="entry name" value="Amino_oxidase"/>
</dbReference>
<evidence type="ECO:0000259" key="2">
    <source>
        <dbReference type="Pfam" id="PF01593"/>
    </source>
</evidence>
<accession>A0A814RK63</accession>
<dbReference type="EMBL" id="CAJNOQ010006434">
    <property type="protein sequence ID" value="CAF1135201.1"/>
    <property type="molecule type" value="Genomic_DNA"/>
</dbReference>
<evidence type="ECO:0000313" key="4">
    <source>
        <dbReference type="EMBL" id="CAF3898955.1"/>
    </source>
</evidence>
<comment type="caution">
    <text evidence="3">The sequence shown here is derived from an EMBL/GenBank/DDBJ whole genome shotgun (WGS) entry which is preliminary data.</text>
</comment>
<dbReference type="Proteomes" id="UP000663829">
    <property type="component" value="Unassembled WGS sequence"/>
</dbReference>
<dbReference type="SUPFAM" id="SSF51905">
    <property type="entry name" value="FAD/NAD(P)-binding domain"/>
    <property type="match status" value="1"/>
</dbReference>
<protein>
    <recommendedName>
        <fullName evidence="2">Amine oxidase domain-containing protein</fullName>
    </recommendedName>
</protein>
<dbReference type="Gene3D" id="1.10.405.10">
    <property type="entry name" value="Guanine Nucleotide Dissociation Inhibitor, domain 1"/>
    <property type="match status" value="1"/>
</dbReference>
<sequence>MIAFILMLHCHECAAGLYCGILLAEAGHTVTIFEANDRAGGRILTYRDPKNPSKYIGELGAMRFSLDTQPYLNTLIRQRYKLNITEFSNFDENAYTYINGIRATNKQAHDNPNMFQFNTSQSERGKTPDQLSSEAMAPIFQTYSEGGWSAVRNQWDSYSVESYFNKMNLSRAAIDYIAMTGNYETDLFVSVLEIIRGAINVGIDPKFSRIQGGNDLLVQSMVTECQTMESNRCSIVYSTPISQVRLLTSNQTQLTTKNGVSQVFDTVTVATTPHVIQLIDFEPRMDFVQKYLALRQVHFDCSTKILLSFNTSWWYTQENIKGGASVTDLLIGRIHYPSTNSNQTDGGTVLASYTLSTSSIIWQSLSEPDAIELALKQLIQLHNSSSNMRDYFQGGKVKNWCQDPYERGAMALFTPFQETEIFDKLQASISNIHFIGEYTSFIHGWVEGALSSAIRAALSITEKAQTTHA</sequence>
<dbReference type="OrthoDB" id="5046242at2759"/>
<dbReference type="PANTHER" id="PTHR10742:SF342">
    <property type="entry name" value="AMINE OXIDASE"/>
    <property type="match status" value="1"/>
</dbReference>
<dbReference type="InterPro" id="IPR036188">
    <property type="entry name" value="FAD/NAD-bd_sf"/>
</dbReference>
<evidence type="ECO:0000313" key="3">
    <source>
        <dbReference type="EMBL" id="CAF1135201.1"/>
    </source>
</evidence>
<dbReference type="Gene3D" id="1.10.10.1620">
    <property type="match status" value="1"/>
</dbReference>
<dbReference type="AlphaFoldDB" id="A0A814RK63"/>
<gene>
    <name evidence="3" type="ORF">GPM918_LOCUS20400</name>
    <name evidence="4" type="ORF">SRO942_LOCUS20400</name>
</gene>